<feature type="transmembrane region" description="Helical" evidence="1">
    <location>
        <begin position="59"/>
        <end position="87"/>
    </location>
</feature>
<dbReference type="EMBL" id="KN824298">
    <property type="protein sequence ID" value="KIM27519.1"/>
    <property type="molecule type" value="Genomic_DNA"/>
</dbReference>
<proteinExistence type="predicted"/>
<evidence type="ECO:0000313" key="3">
    <source>
        <dbReference type="Proteomes" id="UP000054097"/>
    </source>
</evidence>
<keyword evidence="1" id="KW-0812">Transmembrane</keyword>
<keyword evidence="1" id="KW-0472">Membrane</keyword>
<reference evidence="2 3" key="1">
    <citation type="submission" date="2014-04" db="EMBL/GenBank/DDBJ databases">
        <authorList>
            <consortium name="DOE Joint Genome Institute"/>
            <person name="Kuo A."/>
            <person name="Zuccaro A."/>
            <person name="Kohler A."/>
            <person name="Nagy L.G."/>
            <person name="Floudas D."/>
            <person name="Copeland A."/>
            <person name="Barry K.W."/>
            <person name="Cichocki N."/>
            <person name="Veneault-Fourrey C."/>
            <person name="LaButti K."/>
            <person name="Lindquist E.A."/>
            <person name="Lipzen A."/>
            <person name="Lundell T."/>
            <person name="Morin E."/>
            <person name="Murat C."/>
            <person name="Sun H."/>
            <person name="Tunlid A."/>
            <person name="Henrissat B."/>
            <person name="Grigoriev I.V."/>
            <person name="Hibbett D.S."/>
            <person name="Martin F."/>
            <person name="Nordberg H.P."/>
            <person name="Cantor M.N."/>
            <person name="Hua S.X."/>
        </authorList>
    </citation>
    <scope>NUCLEOTIDE SEQUENCE [LARGE SCALE GENOMIC DNA]</scope>
    <source>
        <strain evidence="2 3">MAFF 305830</strain>
    </source>
</reference>
<accession>A0A0C3B5Q3</accession>
<sequence length="187" mass="20520">MTFGTPSEHTVDAVHNTVAFRDFAPLDNEFTQCNMFHHQILVAFLISAPSVAALDHGKVALYVPIIVGILGGLFVLGVALMIIKAFLERSRRRQILRNGTPFSLEANSGEPMAKDPISDSQPVSNFHRFFIRKGSKTQVSTTAPSSRSMDLVTDTIDKKDNAKRKDDAGCLAIEGCLCFPEILCFCC</sequence>
<evidence type="ECO:0000313" key="2">
    <source>
        <dbReference type="EMBL" id="KIM27519.1"/>
    </source>
</evidence>
<dbReference type="Proteomes" id="UP000054097">
    <property type="component" value="Unassembled WGS sequence"/>
</dbReference>
<reference evidence="3" key="2">
    <citation type="submission" date="2015-01" db="EMBL/GenBank/DDBJ databases">
        <title>Evolutionary Origins and Diversification of the Mycorrhizal Mutualists.</title>
        <authorList>
            <consortium name="DOE Joint Genome Institute"/>
            <consortium name="Mycorrhizal Genomics Consortium"/>
            <person name="Kohler A."/>
            <person name="Kuo A."/>
            <person name="Nagy L.G."/>
            <person name="Floudas D."/>
            <person name="Copeland A."/>
            <person name="Barry K.W."/>
            <person name="Cichocki N."/>
            <person name="Veneault-Fourrey C."/>
            <person name="LaButti K."/>
            <person name="Lindquist E.A."/>
            <person name="Lipzen A."/>
            <person name="Lundell T."/>
            <person name="Morin E."/>
            <person name="Murat C."/>
            <person name="Riley R."/>
            <person name="Ohm R."/>
            <person name="Sun H."/>
            <person name="Tunlid A."/>
            <person name="Henrissat B."/>
            <person name="Grigoriev I.V."/>
            <person name="Hibbett D.S."/>
            <person name="Martin F."/>
        </authorList>
    </citation>
    <scope>NUCLEOTIDE SEQUENCE [LARGE SCALE GENOMIC DNA]</scope>
    <source>
        <strain evidence="3">MAFF 305830</strain>
    </source>
</reference>
<name>A0A0C3B5Q3_SERVB</name>
<keyword evidence="3" id="KW-1185">Reference proteome</keyword>
<evidence type="ECO:0000256" key="1">
    <source>
        <dbReference type="SAM" id="Phobius"/>
    </source>
</evidence>
<dbReference type="AlphaFoldDB" id="A0A0C3B5Q3"/>
<gene>
    <name evidence="2" type="ORF">M408DRAFT_24452</name>
</gene>
<organism evidence="2 3">
    <name type="scientific">Serendipita vermifera MAFF 305830</name>
    <dbReference type="NCBI Taxonomy" id="933852"/>
    <lineage>
        <taxon>Eukaryota</taxon>
        <taxon>Fungi</taxon>
        <taxon>Dikarya</taxon>
        <taxon>Basidiomycota</taxon>
        <taxon>Agaricomycotina</taxon>
        <taxon>Agaricomycetes</taxon>
        <taxon>Sebacinales</taxon>
        <taxon>Serendipitaceae</taxon>
        <taxon>Serendipita</taxon>
    </lineage>
</organism>
<keyword evidence="1" id="KW-1133">Transmembrane helix</keyword>
<dbReference type="HOGENOM" id="CLU_1448553_0_0_1"/>
<protein>
    <submittedName>
        <fullName evidence="2">Uncharacterized protein</fullName>
    </submittedName>
</protein>